<dbReference type="eggNOG" id="COG3932">
    <property type="taxonomic scope" value="Bacteria"/>
</dbReference>
<gene>
    <name evidence="2" type="ordered locus">Meso_2814</name>
</gene>
<keyword evidence="1" id="KW-1133">Transmembrane helix</keyword>
<organism evidence="2">
    <name type="scientific">Chelativorans sp. (strain BNC1)</name>
    <dbReference type="NCBI Taxonomy" id="266779"/>
    <lineage>
        <taxon>Bacteria</taxon>
        <taxon>Pseudomonadati</taxon>
        <taxon>Pseudomonadota</taxon>
        <taxon>Alphaproteobacteria</taxon>
        <taxon>Hyphomicrobiales</taxon>
        <taxon>Phyllobacteriaceae</taxon>
        <taxon>Chelativorans</taxon>
    </lineage>
</organism>
<dbReference type="EMBL" id="CP000390">
    <property type="protein sequence ID" value="ABG64190.1"/>
    <property type="molecule type" value="Genomic_DNA"/>
</dbReference>
<keyword evidence="1" id="KW-0472">Membrane</keyword>
<sequence>MRFGDTTQSLRETISATVEAIDGRTVTLREIVELTGEQGLLLLCALLTLPFLLPVSIPGVSTVFGLAIILISIGITLNRAPWLPGKITDRPIDAEKLVPTLRKGADIVSRLEKIIKPRIEALTRGAAINRFNGLVLLLGGVLLMFPLGLVPFSNTLPAFGILFLAIGISQRDGLFVLAGYGMTMATIIYFSALAYAAFAAGRGLTSFFGG</sequence>
<dbReference type="PANTHER" id="PTHR41795:SF1">
    <property type="entry name" value="EXOPOLYSACCHARIDE SYNTHESIS PROTEIN"/>
    <property type="match status" value="1"/>
</dbReference>
<feature type="transmembrane region" description="Helical" evidence="1">
    <location>
        <begin position="63"/>
        <end position="80"/>
    </location>
</feature>
<reference evidence="2" key="1">
    <citation type="submission" date="2006-06" db="EMBL/GenBank/DDBJ databases">
        <title>Complete sequence of chromosome of Chelativorans sp. BNC1.</title>
        <authorList>
            <consortium name="US DOE Joint Genome Institute"/>
            <person name="Copeland A."/>
            <person name="Lucas S."/>
            <person name="Lapidus A."/>
            <person name="Barry K."/>
            <person name="Detter J.C."/>
            <person name="Glavina del Rio T."/>
            <person name="Hammon N."/>
            <person name="Israni S."/>
            <person name="Dalin E."/>
            <person name="Tice H."/>
            <person name="Pitluck S."/>
            <person name="Chertkov O."/>
            <person name="Brettin T."/>
            <person name="Bruce D."/>
            <person name="Han C."/>
            <person name="Tapia R."/>
            <person name="Gilna P."/>
            <person name="Schmutz J."/>
            <person name="Larimer F."/>
            <person name="Land M."/>
            <person name="Hauser L."/>
            <person name="Kyrpides N."/>
            <person name="Mikhailova N."/>
            <person name="Richardson P."/>
        </authorList>
    </citation>
    <scope>NUCLEOTIDE SEQUENCE</scope>
    <source>
        <strain evidence="2">BNC1</strain>
    </source>
</reference>
<accession>Q11EI5</accession>
<dbReference type="InterPro" id="IPR010331">
    <property type="entry name" value="ExoD"/>
</dbReference>
<evidence type="ECO:0000313" key="2">
    <source>
        <dbReference type="EMBL" id="ABG64190.1"/>
    </source>
</evidence>
<dbReference type="HOGENOM" id="CLU_093444_0_1_5"/>
<dbReference type="KEGG" id="mes:Meso_2814"/>
<protein>
    <submittedName>
        <fullName evidence="2">Exopolysaccharide synthesis, ExoD</fullName>
    </submittedName>
</protein>
<dbReference type="PIRSF" id="PIRSF033239">
    <property type="entry name" value="ExoD"/>
    <property type="match status" value="1"/>
</dbReference>
<feature type="transmembrane region" description="Helical" evidence="1">
    <location>
        <begin position="173"/>
        <end position="198"/>
    </location>
</feature>
<evidence type="ECO:0000256" key="1">
    <source>
        <dbReference type="SAM" id="Phobius"/>
    </source>
</evidence>
<dbReference type="AlphaFoldDB" id="Q11EI5"/>
<dbReference type="PANTHER" id="PTHR41795">
    <property type="entry name" value="EXOPOLYSACCHARIDE SYNTHESIS PROTEIN"/>
    <property type="match status" value="1"/>
</dbReference>
<proteinExistence type="predicted"/>
<keyword evidence="1" id="KW-0812">Transmembrane</keyword>
<dbReference type="OrthoDB" id="21339at2"/>
<dbReference type="Pfam" id="PF06055">
    <property type="entry name" value="ExoD"/>
    <property type="match status" value="1"/>
</dbReference>
<feature type="transmembrane region" description="Helical" evidence="1">
    <location>
        <begin position="134"/>
        <end position="153"/>
    </location>
</feature>
<dbReference type="STRING" id="266779.Meso_2814"/>
<name>Q11EI5_CHESB</name>